<organism evidence="4 5">
    <name type="scientific">Brachybacterium avium</name>
    <dbReference type="NCBI Taxonomy" id="2017485"/>
    <lineage>
        <taxon>Bacteria</taxon>
        <taxon>Bacillati</taxon>
        <taxon>Actinomycetota</taxon>
        <taxon>Actinomycetes</taxon>
        <taxon>Micrococcales</taxon>
        <taxon>Dermabacteraceae</taxon>
        <taxon>Brachybacterium</taxon>
    </lineage>
</organism>
<dbReference type="PANTHER" id="PTHR30466">
    <property type="entry name" value="FLAVIN REDUCTASE"/>
    <property type="match status" value="1"/>
</dbReference>
<dbReference type="SUPFAM" id="SSF50475">
    <property type="entry name" value="FMN-binding split barrel"/>
    <property type="match status" value="1"/>
</dbReference>
<sequence>MLTDTALREAFSHFPQGVVLVAAEVDGVRQGLVASTFTVGVSLDPPLVSVAVQHSSRTWPLLRAQEHLGVTMLGPAQLPVARQLASTDRARRFDGVEVSVDPQGALLVKDAPAWMTVRIYDQMRAGDHDLVLLEVLSIGSDPGAEAVVFHRSRYKELAGEGQNTPHAVTRGSRS</sequence>
<dbReference type="Gene3D" id="2.30.110.10">
    <property type="entry name" value="Electron Transport, Fmn-binding Protein, Chain A"/>
    <property type="match status" value="1"/>
</dbReference>
<evidence type="ECO:0000256" key="1">
    <source>
        <dbReference type="ARBA" id="ARBA00008898"/>
    </source>
</evidence>
<dbReference type="InterPro" id="IPR002563">
    <property type="entry name" value="Flavin_Rdtase-like_dom"/>
</dbReference>
<feature type="domain" description="Flavin reductase like" evidence="3">
    <location>
        <begin position="11"/>
        <end position="156"/>
    </location>
</feature>
<evidence type="ECO:0000313" key="4">
    <source>
        <dbReference type="EMBL" id="ASK65067.1"/>
    </source>
</evidence>
<dbReference type="SMART" id="SM00903">
    <property type="entry name" value="Flavin_Reduct"/>
    <property type="match status" value="1"/>
</dbReference>
<keyword evidence="5" id="KW-1185">Reference proteome</keyword>
<dbReference type="OrthoDB" id="9792858at2"/>
<dbReference type="GO" id="GO:0042602">
    <property type="term" value="F:riboflavin reductase (NADPH) activity"/>
    <property type="evidence" value="ECO:0007669"/>
    <property type="project" value="TreeGrafter"/>
</dbReference>
<dbReference type="RefSeq" id="WP_089064314.1">
    <property type="nucleotide sequence ID" value="NZ_CP022316.1"/>
</dbReference>
<protein>
    <submittedName>
        <fullName evidence="4">Oxidoreductase</fullName>
    </submittedName>
</protein>
<accession>A0A220UAE3</accession>
<dbReference type="GO" id="GO:0010181">
    <property type="term" value="F:FMN binding"/>
    <property type="evidence" value="ECO:0007669"/>
    <property type="project" value="InterPro"/>
</dbReference>
<comment type="similarity">
    <text evidence="1">Belongs to the non-flavoprotein flavin reductase family.</text>
</comment>
<gene>
    <name evidence="4" type="ORF">CFK39_03630</name>
</gene>
<evidence type="ECO:0000259" key="3">
    <source>
        <dbReference type="SMART" id="SM00903"/>
    </source>
</evidence>
<dbReference type="Pfam" id="PF01613">
    <property type="entry name" value="Flavin_Reduct"/>
    <property type="match status" value="1"/>
</dbReference>
<dbReference type="Proteomes" id="UP000198398">
    <property type="component" value="Chromosome"/>
</dbReference>
<dbReference type="AlphaFoldDB" id="A0A220UAE3"/>
<proteinExistence type="inferred from homology"/>
<dbReference type="PANTHER" id="PTHR30466:SF11">
    <property type="entry name" value="FLAVIN-DEPENDENT MONOOXYGENASE, REDUCTASE SUBUNIT HSAB"/>
    <property type="match status" value="1"/>
</dbReference>
<evidence type="ECO:0000313" key="5">
    <source>
        <dbReference type="Proteomes" id="UP000198398"/>
    </source>
</evidence>
<dbReference type="InterPro" id="IPR012349">
    <property type="entry name" value="Split_barrel_FMN-bd"/>
</dbReference>
<dbReference type="EMBL" id="CP022316">
    <property type="protein sequence ID" value="ASK65067.1"/>
    <property type="molecule type" value="Genomic_DNA"/>
</dbReference>
<dbReference type="KEGG" id="brv:CFK39_03630"/>
<reference evidence="5" key="1">
    <citation type="submission" date="2017-07" db="EMBL/GenBank/DDBJ databases">
        <title>Brachybacterium sp. VR2415.</title>
        <authorList>
            <person name="Tak E.J."/>
            <person name="Bae J.-W."/>
        </authorList>
    </citation>
    <scope>NUCLEOTIDE SEQUENCE [LARGE SCALE GENOMIC DNA]</scope>
    <source>
        <strain evidence="5">VR2415</strain>
    </source>
</reference>
<keyword evidence="2" id="KW-0560">Oxidoreductase</keyword>
<name>A0A220UAE3_9MICO</name>
<dbReference type="InterPro" id="IPR050268">
    <property type="entry name" value="NADH-dep_flavin_reductase"/>
</dbReference>
<evidence type="ECO:0000256" key="2">
    <source>
        <dbReference type="ARBA" id="ARBA00023002"/>
    </source>
</evidence>